<comment type="subcellular location">
    <subcellularLocation>
        <location evidence="2">Endomembrane system</location>
        <topology evidence="2">Multi-pass membrane protein</topology>
    </subcellularLocation>
</comment>
<evidence type="ECO:0000313" key="19">
    <source>
        <dbReference type="Proteomes" id="UP000483820"/>
    </source>
</evidence>
<keyword evidence="5 17" id="KW-1133">Transmembrane helix</keyword>
<evidence type="ECO:0000256" key="13">
    <source>
        <dbReference type="ARBA" id="ARBA00049221"/>
    </source>
</evidence>
<sequence length="94" mass="10973">MSCRTAPKNITCWILSAALVFIYFIVIGYVRYFDGYWLYPILTLFAIEHFVISYILAFFGFFLLTKSACLLNNFFHNSSTTPTVVRTKKTKKQH</sequence>
<proteinExistence type="inferred from homology"/>
<comment type="catalytic activity">
    <reaction evidence="10">
        <text>12-octadecanoyloxy-octadecanoate + H2O = 12-hydroxyoctadecanoate + octadecanoate + H(+)</text>
        <dbReference type="Rhea" id="RHEA:52080"/>
        <dbReference type="ChEBI" id="CHEBI:15377"/>
        <dbReference type="ChEBI" id="CHEBI:15378"/>
        <dbReference type="ChEBI" id="CHEBI:25629"/>
        <dbReference type="ChEBI" id="CHEBI:84201"/>
        <dbReference type="ChEBI" id="CHEBI:136330"/>
    </reaction>
    <physiologicalReaction direction="left-to-right" evidence="10">
        <dbReference type="Rhea" id="RHEA:52081"/>
    </physiologicalReaction>
</comment>
<keyword evidence="4 17" id="KW-0812">Transmembrane</keyword>
<comment type="catalytic activity">
    <reaction evidence="13">
        <text>9-octadecanoyloxy-octadecanoate + H2O = 9-hydroxy-octadecanoate + octadecanoate + H(+)</text>
        <dbReference type="Rhea" id="RHEA:52096"/>
        <dbReference type="ChEBI" id="CHEBI:15377"/>
        <dbReference type="ChEBI" id="CHEBI:15378"/>
        <dbReference type="ChEBI" id="CHEBI:25629"/>
        <dbReference type="ChEBI" id="CHEBI:136286"/>
        <dbReference type="ChEBI" id="CHEBI:136373"/>
    </reaction>
    <physiologicalReaction direction="left-to-right" evidence="13">
        <dbReference type="Rhea" id="RHEA:52097"/>
    </physiologicalReaction>
</comment>
<dbReference type="GeneID" id="78777483"/>
<reference evidence="18 19" key="1">
    <citation type="submission" date="2019-12" db="EMBL/GenBank/DDBJ databases">
        <title>Chromosome-level assembly of the Caenorhabditis remanei genome.</title>
        <authorList>
            <person name="Teterina A.A."/>
            <person name="Willis J.H."/>
            <person name="Phillips P.C."/>
        </authorList>
    </citation>
    <scope>NUCLEOTIDE SEQUENCE [LARGE SCALE GENOMIC DNA]</scope>
    <source>
        <strain evidence="18 19">PX506</strain>
        <tissue evidence="18">Whole organism</tissue>
    </source>
</reference>
<evidence type="ECO:0000256" key="16">
    <source>
        <dbReference type="ARBA" id="ARBA00049428"/>
    </source>
</evidence>
<evidence type="ECO:0000256" key="15">
    <source>
        <dbReference type="ARBA" id="ARBA00049322"/>
    </source>
</evidence>
<comment type="catalytic activity">
    <reaction evidence="16">
        <text>12-(9Z-hexadecenoyloxy)-octadecanoate + H2O = 12-hydroxyoctadecanoate + (9Z)-hexadecenoate + H(+)</text>
        <dbReference type="Rhea" id="RHEA:52072"/>
        <dbReference type="ChEBI" id="CHEBI:15377"/>
        <dbReference type="ChEBI" id="CHEBI:15378"/>
        <dbReference type="ChEBI" id="CHEBI:32372"/>
        <dbReference type="ChEBI" id="CHEBI:84201"/>
        <dbReference type="ChEBI" id="CHEBI:136312"/>
    </reaction>
    <physiologicalReaction direction="left-to-right" evidence="16">
        <dbReference type="Rhea" id="RHEA:52073"/>
    </physiologicalReaction>
</comment>
<evidence type="ECO:0000313" key="18">
    <source>
        <dbReference type="EMBL" id="KAF1746135.1"/>
    </source>
</evidence>
<comment type="catalytic activity">
    <reaction evidence="14">
        <text>13-(9Z-octadecenoyloxy)-octadecanoate + H2O = 13-hydroxy-octadecanoate + (9Z)-octadecenoate + H(+)</text>
        <dbReference type="Rhea" id="RHEA:52064"/>
        <dbReference type="ChEBI" id="CHEBI:15377"/>
        <dbReference type="ChEBI" id="CHEBI:15378"/>
        <dbReference type="ChEBI" id="CHEBI:30823"/>
        <dbReference type="ChEBI" id="CHEBI:136303"/>
        <dbReference type="ChEBI" id="CHEBI:136304"/>
    </reaction>
    <physiologicalReaction direction="left-to-right" evidence="14">
        <dbReference type="Rhea" id="RHEA:52065"/>
    </physiologicalReaction>
</comment>
<evidence type="ECO:0000256" key="8">
    <source>
        <dbReference type="ARBA" id="ARBA00047427"/>
    </source>
</evidence>
<feature type="transmembrane region" description="Helical" evidence="17">
    <location>
        <begin position="12"/>
        <end position="30"/>
    </location>
</feature>
<keyword evidence="6 17" id="KW-0472">Membrane</keyword>
<gene>
    <name evidence="18" type="ORF">GCK72_022588</name>
</gene>
<dbReference type="RefSeq" id="XP_053578483.1">
    <property type="nucleotide sequence ID" value="XM_053734917.1"/>
</dbReference>
<evidence type="ECO:0000256" key="17">
    <source>
        <dbReference type="SAM" id="Phobius"/>
    </source>
</evidence>
<dbReference type="EMBL" id="WUAV01000006">
    <property type="protein sequence ID" value="KAF1746135.1"/>
    <property type="molecule type" value="Genomic_DNA"/>
</dbReference>
<comment type="catalytic activity">
    <reaction evidence="15">
        <text>13-(9Z-hexadecenoyloxy)-octadecanoate + H2O = 13-hydroxy-octadecanoate + (9Z)-hexadecenoate + H(+)</text>
        <dbReference type="Rhea" id="RHEA:52076"/>
        <dbReference type="ChEBI" id="CHEBI:15377"/>
        <dbReference type="ChEBI" id="CHEBI:15378"/>
        <dbReference type="ChEBI" id="CHEBI:32372"/>
        <dbReference type="ChEBI" id="CHEBI:136304"/>
        <dbReference type="ChEBI" id="CHEBI:136315"/>
    </reaction>
    <physiologicalReaction direction="left-to-right" evidence="15">
        <dbReference type="Rhea" id="RHEA:52077"/>
    </physiologicalReaction>
</comment>
<dbReference type="Pfam" id="PF04750">
    <property type="entry name" value="Far-17a_AIG1"/>
    <property type="match status" value="1"/>
</dbReference>
<dbReference type="CTD" id="78777483"/>
<protein>
    <submittedName>
        <fullName evidence="18">Uncharacterized protein</fullName>
    </submittedName>
</protein>
<dbReference type="KEGG" id="crq:GCK72_022588"/>
<organism evidence="18 19">
    <name type="scientific">Caenorhabditis remanei</name>
    <name type="common">Caenorhabditis vulgaris</name>
    <dbReference type="NCBI Taxonomy" id="31234"/>
    <lineage>
        <taxon>Eukaryota</taxon>
        <taxon>Metazoa</taxon>
        <taxon>Ecdysozoa</taxon>
        <taxon>Nematoda</taxon>
        <taxon>Chromadorea</taxon>
        <taxon>Rhabditida</taxon>
        <taxon>Rhabditina</taxon>
        <taxon>Rhabditomorpha</taxon>
        <taxon>Rhabditoidea</taxon>
        <taxon>Rhabditidae</taxon>
        <taxon>Peloderinae</taxon>
        <taxon>Caenorhabditis</taxon>
    </lineage>
</organism>
<evidence type="ECO:0000256" key="9">
    <source>
        <dbReference type="ARBA" id="ARBA00047863"/>
    </source>
</evidence>
<dbReference type="InterPro" id="IPR006838">
    <property type="entry name" value="ADTRP_AIG1"/>
</dbReference>
<evidence type="ECO:0000256" key="2">
    <source>
        <dbReference type="ARBA" id="ARBA00004127"/>
    </source>
</evidence>
<evidence type="ECO:0000256" key="12">
    <source>
        <dbReference type="ARBA" id="ARBA00048800"/>
    </source>
</evidence>
<evidence type="ECO:0000256" key="6">
    <source>
        <dbReference type="ARBA" id="ARBA00023136"/>
    </source>
</evidence>
<comment type="catalytic activity">
    <reaction evidence="8">
        <text>13-octadecanoyloxy-octadecanoate + H2O = 13-hydroxy-octadecanoate + octadecanoate + H(+)</text>
        <dbReference type="Rhea" id="RHEA:52084"/>
        <dbReference type="ChEBI" id="CHEBI:15377"/>
        <dbReference type="ChEBI" id="CHEBI:15378"/>
        <dbReference type="ChEBI" id="CHEBI:25629"/>
        <dbReference type="ChEBI" id="CHEBI:136304"/>
        <dbReference type="ChEBI" id="CHEBI:136335"/>
    </reaction>
    <physiologicalReaction direction="left-to-right" evidence="8">
        <dbReference type="Rhea" id="RHEA:52085"/>
    </physiologicalReaction>
</comment>
<comment type="catalytic activity">
    <reaction evidence="1">
        <text>9-(9Z-hexadecenoyloxy)-octadecanoate + H2O = (9Z)-hexadecenoate + 9-hydroxy-octadecanoate + H(+)</text>
        <dbReference type="Rhea" id="RHEA:52068"/>
        <dbReference type="ChEBI" id="CHEBI:15377"/>
        <dbReference type="ChEBI" id="CHEBI:15378"/>
        <dbReference type="ChEBI" id="CHEBI:32372"/>
        <dbReference type="ChEBI" id="CHEBI:136286"/>
        <dbReference type="ChEBI" id="CHEBI:136309"/>
    </reaction>
    <physiologicalReaction direction="left-to-right" evidence="1">
        <dbReference type="Rhea" id="RHEA:52069"/>
    </physiologicalReaction>
</comment>
<evidence type="ECO:0000256" key="14">
    <source>
        <dbReference type="ARBA" id="ARBA00049296"/>
    </source>
</evidence>
<comment type="catalytic activity">
    <reaction evidence="12">
        <text>9-(9Z-octadecenoyloxy)-octadecanoate + H2O = 9-hydroxy-octadecanoate + (9Z)-octadecenoate + H(+)</text>
        <dbReference type="Rhea" id="RHEA:52048"/>
        <dbReference type="ChEBI" id="CHEBI:15377"/>
        <dbReference type="ChEBI" id="CHEBI:15378"/>
        <dbReference type="ChEBI" id="CHEBI:30823"/>
        <dbReference type="ChEBI" id="CHEBI:136282"/>
        <dbReference type="ChEBI" id="CHEBI:136286"/>
    </reaction>
    <physiologicalReaction direction="left-to-right" evidence="12">
        <dbReference type="Rhea" id="RHEA:52049"/>
    </physiologicalReaction>
</comment>
<dbReference type="AlphaFoldDB" id="A0A6A5FUF1"/>
<dbReference type="GO" id="GO:0016020">
    <property type="term" value="C:membrane"/>
    <property type="evidence" value="ECO:0007669"/>
    <property type="project" value="InterPro"/>
</dbReference>
<comment type="catalytic activity">
    <reaction evidence="9">
        <text>9-hexadecanoyloxy-octadecanoate + H2O = 9-hydroxy-octadecanoate + hexadecanoate + H(+)</text>
        <dbReference type="Rhea" id="RHEA:52052"/>
        <dbReference type="ChEBI" id="CHEBI:7896"/>
        <dbReference type="ChEBI" id="CHEBI:15377"/>
        <dbReference type="ChEBI" id="CHEBI:15378"/>
        <dbReference type="ChEBI" id="CHEBI:83670"/>
        <dbReference type="ChEBI" id="CHEBI:136286"/>
    </reaction>
    <physiologicalReaction direction="left-to-right" evidence="9">
        <dbReference type="Rhea" id="RHEA:52053"/>
    </physiologicalReaction>
</comment>
<comment type="catalytic activity">
    <reaction evidence="7">
        <text>12-hexadecanoyloxy-octadecanoate + H2O = 12-hydroxyoctadecanoate + hexadecanoate + H(+)</text>
        <dbReference type="Rhea" id="RHEA:52056"/>
        <dbReference type="ChEBI" id="CHEBI:7896"/>
        <dbReference type="ChEBI" id="CHEBI:15377"/>
        <dbReference type="ChEBI" id="CHEBI:15378"/>
        <dbReference type="ChEBI" id="CHEBI:83677"/>
        <dbReference type="ChEBI" id="CHEBI:84201"/>
    </reaction>
    <physiologicalReaction direction="left-to-right" evidence="7">
        <dbReference type="Rhea" id="RHEA:52057"/>
    </physiologicalReaction>
</comment>
<dbReference type="GO" id="GO:0012505">
    <property type="term" value="C:endomembrane system"/>
    <property type="evidence" value="ECO:0007669"/>
    <property type="project" value="UniProtKB-SubCell"/>
</dbReference>
<feature type="transmembrane region" description="Helical" evidence="17">
    <location>
        <begin position="36"/>
        <end position="64"/>
    </location>
</feature>
<evidence type="ECO:0000256" key="4">
    <source>
        <dbReference type="ARBA" id="ARBA00022692"/>
    </source>
</evidence>
<evidence type="ECO:0000256" key="10">
    <source>
        <dbReference type="ARBA" id="ARBA00048680"/>
    </source>
</evidence>
<comment type="catalytic activity">
    <reaction evidence="11">
        <text>12-(9Z-octadecenoyloxy)-octadecanoate + H2O = 12-hydroxyoctadecanoate + (9Z)-octadecenoate + H(+)</text>
        <dbReference type="Rhea" id="RHEA:52060"/>
        <dbReference type="ChEBI" id="CHEBI:15377"/>
        <dbReference type="ChEBI" id="CHEBI:15378"/>
        <dbReference type="ChEBI" id="CHEBI:30823"/>
        <dbReference type="ChEBI" id="CHEBI:84201"/>
        <dbReference type="ChEBI" id="CHEBI:136302"/>
    </reaction>
    <physiologicalReaction direction="left-to-right" evidence="11">
        <dbReference type="Rhea" id="RHEA:52061"/>
    </physiologicalReaction>
</comment>
<evidence type="ECO:0000256" key="1">
    <source>
        <dbReference type="ARBA" id="ARBA00000923"/>
    </source>
</evidence>
<comment type="caution">
    <text evidence="18">The sequence shown here is derived from an EMBL/GenBank/DDBJ whole genome shotgun (WGS) entry which is preliminary data.</text>
</comment>
<accession>A0A6A5FUF1</accession>
<name>A0A6A5FUF1_CAERE</name>
<dbReference type="Proteomes" id="UP000483820">
    <property type="component" value="Chromosome X"/>
</dbReference>
<evidence type="ECO:0000256" key="3">
    <source>
        <dbReference type="ARBA" id="ARBA00009300"/>
    </source>
</evidence>
<comment type="similarity">
    <text evidence="3">Belongs to the AIG1 family.</text>
</comment>
<evidence type="ECO:0000256" key="7">
    <source>
        <dbReference type="ARBA" id="ARBA00047368"/>
    </source>
</evidence>
<evidence type="ECO:0000256" key="11">
    <source>
        <dbReference type="ARBA" id="ARBA00048701"/>
    </source>
</evidence>
<evidence type="ECO:0000256" key="5">
    <source>
        <dbReference type="ARBA" id="ARBA00022989"/>
    </source>
</evidence>